<proteinExistence type="predicted"/>
<gene>
    <name evidence="1" type="ORF">COX08_01820</name>
</gene>
<sequence length="151" mass="16897">MDKKALQFCARFALQPNLLGFCGRNSAPAKLFDCIVNGNCDGVREELEKFIVLNPYLQTIAEITGKDPFSYEVIEAYWLGNDLLKQIKLEHYQILITNLAKQGVPDFLIAEIKNKIPKEFIPIHLFNILHVGVGKASGSVPFNLGSINNCM</sequence>
<reference evidence="1 2" key="1">
    <citation type="submission" date="2017-09" db="EMBL/GenBank/DDBJ databases">
        <title>Depth-based differentiation of microbial function through sediment-hosted aquifers and enrichment of novel symbionts in the deep terrestrial subsurface.</title>
        <authorList>
            <person name="Probst A.J."/>
            <person name="Ladd B."/>
            <person name="Jarett J.K."/>
            <person name="Geller-Mcgrath D.E."/>
            <person name="Sieber C.M."/>
            <person name="Emerson J.B."/>
            <person name="Anantharaman K."/>
            <person name="Thomas B.C."/>
            <person name="Malmstrom R."/>
            <person name="Stieglmeier M."/>
            <person name="Klingl A."/>
            <person name="Woyke T."/>
            <person name="Ryan C.M."/>
            <person name="Banfield J.F."/>
        </authorList>
    </citation>
    <scope>NUCLEOTIDE SEQUENCE [LARGE SCALE GENOMIC DNA]</scope>
    <source>
        <strain evidence="1">CG23_combo_of_CG06-09_8_20_14_all_34_8</strain>
    </source>
</reference>
<dbReference type="InterPro" id="IPR045660">
    <property type="entry name" value="DUF6390"/>
</dbReference>
<comment type="caution">
    <text evidence="1">The sequence shown here is derived from an EMBL/GenBank/DDBJ whole genome shotgun (WGS) entry which is preliminary data.</text>
</comment>
<accession>A0A2H0B8K2</accession>
<dbReference type="AlphaFoldDB" id="A0A2H0B8K2"/>
<evidence type="ECO:0000313" key="2">
    <source>
        <dbReference type="Proteomes" id="UP000229459"/>
    </source>
</evidence>
<dbReference type="EMBL" id="PCSR01000040">
    <property type="protein sequence ID" value="PIP53278.1"/>
    <property type="molecule type" value="Genomic_DNA"/>
</dbReference>
<dbReference type="Proteomes" id="UP000229459">
    <property type="component" value="Unassembled WGS sequence"/>
</dbReference>
<name>A0A2H0B8K2_9BACT</name>
<dbReference type="Pfam" id="PF19927">
    <property type="entry name" value="DUF6390"/>
    <property type="match status" value="1"/>
</dbReference>
<feature type="non-terminal residue" evidence="1">
    <location>
        <position position="151"/>
    </location>
</feature>
<protein>
    <submittedName>
        <fullName evidence="1">Uncharacterized protein</fullName>
    </submittedName>
</protein>
<evidence type="ECO:0000313" key="1">
    <source>
        <dbReference type="EMBL" id="PIP53278.1"/>
    </source>
</evidence>
<organism evidence="1 2">
    <name type="scientific">Candidatus Beckwithbacteria bacterium CG23_combo_of_CG06-09_8_20_14_all_34_8</name>
    <dbReference type="NCBI Taxonomy" id="1974497"/>
    <lineage>
        <taxon>Bacteria</taxon>
        <taxon>Candidatus Beckwithiibacteriota</taxon>
    </lineage>
</organism>